<dbReference type="InterPro" id="IPR001844">
    <property type="entry name" value="Cpn60/GroEL"/>
</dbReference>
<dbReference type="Gene3D" id="1.10.560.10">
    <property type="entry name" value="GroEL-like equatorial domain"/>
    <property type="match status" value="1"/>
</dbReference>
<dbReference type="EMBL" id="SPHZ02000003">
    <property type="protein sequence ID" value="KAF0924826.1"/>
    <property type="molecule type" value="Genomic_DNA"/>
</dbReference>
<organism evidence="5 6">
    <name type="scientific">Oryza meyeriana var. granulata</name>
    <dbReference type="NCBI Taxonomy" id="110450"/>
    <lineage>
        <taxon>Eukaryota</taxon>
        <taxon>Viridiplantae</taxon>
        <taxon>Streptophyta</taxon>
        <taxon>Embryophyta</taxon>
        <taxon>Tracheophyta</taxon>
        <taxon>Spermatophyta</taxon>
        <taxon>Magnoliopsida</taxon>
        <taxon>Liliopsida</taxon>
        <taxon>Poales</taxon>
        <taxon>Poaceae</taxon>
        <taxon>BOP clade</taxon>
        <taxon>Oryzoideae</taxon>
        <taxon>Oryzeae</taxon>
        <taxon>Oryzinae</taxon>
        <taxon>Oryza</taxon>
        <taxon>Oryza meyeriana</taxon>
    </lineage>
</organism>
<keyword evidence="2" id="KW-0547">Nucleotide-binding</keyword>
<proteinExistence type="inferred from homology"/>
<reference evidence="5 6" key="1">
    <citation type="submission" date="2019-11" db="EMBL/GenBank/DDBJ databases">
        <title>Whole genome sequence of Oryza granulata.</title>
        <authorList>
            <person name="Li W."/>
        </authorList>
    </citation>
    <scope>NUCLEOTIDE SEQUENCE [LARGE SCALE GENOMIC DNA]</scope>
    <source>
        <strain evidence="6">cv. Menghai</strain>
        <tissue evidence="5">Leaf</tissue>
    </source>
</reference>
<gene>
    <name evidence="5" type="ORF">E2562_014927</name>
</gene>
<dbReference type="PANTHER" id="PTHR45633">
    <property type="entry name" value="60 KDA HEAT SHOCK PROTEIN, MITOCHONDRIAL"/>
    <property type="match status" value="1"/>
</dbReference>
<dbReference type="GO" id="GO:0140662">
    <property type="term" value="F:ATP-dependent protein folding chaperone"/>
    <property type="evidence" value="ECO:0007669"/>
    <property type="project" value="InterPro"/>
</dbReference>
<dbReference type="InterPro" id="IPR017998">
    <property type="entry name" value="Chaperone_TCP-1"/>
</dbReference>
<dbReference type="Gene3D" id="3.30.260.10">
    <property type="entry name" value="TCP-1-like chaperonin intermediate domain"/>
    <property type="match status" value="1"/>
</dbReference>
<dbReference type="EMBL" id="SPHZ02000003">
    <property type="protein sequence ID" value="KAF0924827.1"/>
    <property type="molecule type" value="Genomic_DNA"/>
</dbReference>
<dbReference type="PRINTS" id="PR00304">
    <property type="entry name" value="TCOMPLEXTCP1"/>
</dbReference>
<evidence type="ECO:0000313" key="5">
    <source>
        <dbReference type="EMBL" id="KAF0924828.1"/>
    </source>
</evidence>
<name>A0A6G1EJ49_9ORYZ</name>
<protein>
    <submittedName>
        <fullName evidence="5">Uncharacterized protein</fullName>
    </submittedName>
</protein>
<dbReference type="InterPro" id="IPR027410">
    <property type="entry name" value="TCP-1-like_intermed_sf"/>
</dbReference>
<keyword evidence="6" id="KW-1185">Reference proteome</keyword>
<evidence type="ECO:0000256" key="4">
    <source>
        <dbReference type="ARBA" id="ARBA00023186"/>
    </source>
</evidence>
<evidence type="ECO:0000256" key="2">
    <source>
        <dbReference type="ARBA" id="ARBA00022741"/>
    </source>
</evidence>
<comment type="similarity">
    <text evidence="1">Belongs to the chaperonin (HSP60) family.</text>
</comment>
<dbReference type="GO" id="GO:0005524">
    <property type="term" value="F:ATP binding"/>
    <property type="evidence" value="ECO:0007669"/>
    <property type="project" value="UniProtKB-KW"/>
</dbReference>
<comment type="caution">
    <text evidence="5">The sequence shown here is derived from an EMBL/GenBank/DDBJ whole genome shotgun (WGS) entry which is preliminary data.</text>
</comment>
<accession>A0A6G1EJ49</accession>
<keyword evidence="3" id="KW-0067">ATP-binding</keyword>
<dbReference type="SUPFAM" id="SSF54849">
    <property type="entry name" value="GroEL-intermediate domain like"/>
    <property type="match status" value="1"/>
</dbReference>
<evidence type="ECO:0000256" key="3">
    <source>
        <dbReference type="ARBA" id="ARBA00022840"/>
    </source>
</evidence>
<evidence type="ECO:0000313" key="6">
    <source>
        <dbReference type="Proteomes" id="UP000479710"/>
    </source>
</evidence>
<dbReference type="Proteomes" id="UP000479710">
    <property type="component" value="Unassembled WGS sequence"/>
</dbReference>
<keyword evidence="4" id="KW-0143">Chaperone</keyword>
<dbReference type="OrthoDB" id="1932303at2759"/>
<dbReference type="AlphaFoldDB" id="A0A6G1EJ49"/>
<evidence type="ECO:0000256" key="1">
    <source>
        <dbReference type="ARBA" id="ARBA00006607"/>
    </source>
</evidence>
<dbReference type="GO" id="GO:0042026">
    <property type="term" value="P:protein refolding"/>
    <property type="evidence" value="ECO:0007669"/>
    <property type="project" value="InterPro"/>
</dbReference>
<dbReference type="InterPro" id="IPR027413">
    <property type="entry name" value="GROEL-like_equatorial_sf"/>
</dbReference>
<sequence>MQLGKMRFRQSDVVVIKVGAAIETELEDRQLRIEDAKNATFTTIEEGIVPGGSKAYVHMSTVVHTIKETIEDSNERLGADNIQKVTFTYLSMDLHWLLAKRGTECTLQTTGRTISTAIGICCRPRELCA</sequence>
<dbReference type="EMBL" id="SPHZ02000003">
    <property type="protein sequence ID" value="KAF0924828.1"/>
    <property type="molecule type" value="Genomic_DNA"/>
</dbReference>